<organism evidence="1">
    <name type="scientific">Siphoviridae sp. ctHEr2</name>
    <dbReference type="NCBI Taxonomy" id="2826229"/>
    <lineage>
        <taxon>Viruses</taxon>
        <taxon>Duplodnaviria</taxon>
        <taxon>Heunggongvirae</taxon>
        <taxon>Uroviricota</taxon>
        <taxon>Caudoviricetes</taxon>
    </lineage>
</organism>
<dbReference type="EMBL" id="BK015152">
    <property type="protein sequence ID" value="DAD93103.1"/>
    <property type="molecule type" value="Genomic_DNA"/>
</dbReference>
<reference evidence="1" key="1">
    <citation type="journal article" date="2021" name="Proc. Natl. Acad. Sci. U.S.A.">
        <title>A Catalog of Tens of Thousands of Viruses from Human Metagenomes Reveals Hidden Associations with Chronic Diseases.</title>
        <authorList>
            <person name="Tisza M.J."/>
            <person name="Buck C.B."/>
        </authorList>
    </citation>
    <scope>NUCLEOTIDE SEQUENCE</scope>
    <source>
        <strain evidence="1">CtHEr2</strain>
    </source>
</reference>
<dbReference type="Pfam" id="PF23803">
    <property type="entry name" value="Phage_TAC_17"/>
    <property type="match status" value="1"/>
</dbReference>
<proteinExistence type="predicted"/>
<name>A0A8S5NFH4_9CAUD</name>
<evidence type="ECO:0008006" key="2">
    <source>
        <dbReference type="Google" id="ProtNLM"/>
    </source>
</evidence>
<accession>A0A8S5NFH4</accession>
<evidence type="ECO:0000313" key="1">
    <source>
        <dbReference type="EMBL" id="DAD93103.1"/>
    </source>
</evidence>
<dbReference type="InterPro" id="IPR057005">
    <property type="entry name" value="Phage_TAC_17"/>
</dbReference>
<protein>
    <recommendedName>
        <fullName evidence="2">Tail assembly chaperone</fullName>
    </recommendedName>
</protein>
<sequence>MYTLDIKVDSPFNPGTAIEQRIYLNLTRNELLKMLAAKDPEDNPIARMSAARTMTGVELYDTLRALVLAAYGVPNASKTGLRKNEKLREDFEGSAFFDEVMDIVSGSEDAAIAFFKGIIPPKMDINKIIANAQKEATEA</sequence>